<evidence type="ECO:0000313" key="2">
    <source>
        <dbReference type="EMBL" id="MDU8884956.1"/>
    </source>
</evidence>
<feature type="domain" description="DUF4296" evidence="1">
    <location>
        <begin position="25"/>
        <end position="107"/>
    </location>
</feature>
<name>A0ABU3U3H1_9FLAO</name>
<reference evidence="2 3" key="1">
    <citation type="submission" date="2023-10" db="EMBL/GenBank/DDBJ databases">
        <title>Marimonas sp. nov. isolated from tidal mud flat.</title>
        <authorList>
            <person name="Jaincy N.J."/>
            <person name="Srinivasan S."/>
            <person name="Lee S.-S."/>
        </authorList>
    </citation>
    <scope>NUCLEOTIDE SEQUENCE [LARGE SCALE GENOMIC DNA]</scope>
    <source>
        <strain evidence="2 3">MJ-SS3</strain>
    </source>
</reference>
<protein>
    <submittedName>
        <fullName evidence="2">DUF4296 domain-containing protein</fullName>
    </submittedName>
</protein>
<evidence type="ECO:0000259" key="1">
    <source>
        <dbReference type="Pfam" id="PF14129"/>
    </source>
</evidence>
<evidence type="ECO:0000313" key="3">
    <source>
        <dbReference type="Proteomes" id="UP001268651"/>
    </source>
</evidence>
<dbReference type="Proteomes" id="UP001268651">
    <property type="component" value="Unassembled WGS sequence"/>
</dbReference>
<sequence>MKQLLVFFICLVLVSCHDIERPEKPKDLLSKDRMVEVIIDMTLLTSAKGSNKFELQENGIIPKEYILEKHRVDSIRFAKSNEYYSYDVEVYEAIYQRVHDSLEKLKTKFTRLDEEERYSRKKEDSIKKTSVLNGIKVKNELIKDSLTKPLSKIPDSLR</sequence>
<dbReference type="InterPro" id="IPR025381">
    <property type="entry name" value="DUF4296"/>
</dbReference>
<dbReference type="Pfam" id="PF14129">
    <property type="entry name" value="DUF4296"/>
    <property type="match status" value="1"/>
</dbReference>
<keyword evidence="3" id="KW-1185">Reference proteome</keyword>
<comment type="caution">
    <text evidence="2">The sequence shown here is derived from an EMBL/GenBank/DDBJ whole genome shotgun (WGS) entry which is preliminary data.</text>
</comment>
<dbReference type="EMBL" id="JAWHTF010000001">
    <property type="protein sequence ID" value="MDU8884956.1"/>
    <property type="molecule type" value="Genomic_DNA"/>
</dbReference>
<proteinExistence type="predicted"/>
<dbReference type="RefSeq" id="WP_316660760.1">
    <property type="nucleotide sequence ID" value="NZ_JAWHTF010000001.1"/>
</dbReference>
<organism evidence="2 3">
    <name type="scientific">Gilvirhabdus luticola</name>
    <dbReference type="NCBI Taxonomy" id="3079858"/>
    <lineage>
        <taxon>Bacteria</taxon>
        <taxon>Pseudomonadati</taxon>
        <taxon>Bacteroidota</taxon>
        <taxon>Flavobacteriia</taxon>
        <taxon>Flavobacteriales</taxon>
        <taxon>Flavobacteriaceae</taxon>
        <taxon>Gilvirhabdus</taxon>
    </lineage>
</organism>
<dbReference type="PROSITE" id="PS51257">
    <property type="entry name" value="PROKAR_LIPOPROTEIN"/>
    <property type="match status" value="1"/>
</dbReference>
<gene>
    <name evidence="2" type="ORF">RXV94_02205</name>
</gene>
<accession>A0ABU3U3H1</accession>